<keyword evidence="7 9" id="KW-0808">Transferase</keyword>
<comment type="catalytic activity">
    <reaction evidence="8 9">
        <text>5-phospho-alpha-D-ribose 1-diphosphate + nicotinate + ATP + H2O = nicotinate beta-D-ribonucleotide + ADP + phosphate + diphosphate</text>
        <dbReference type="Rhea" id="RHEA:36163"/>
        <dbReference type="ChEBI" id="CHEBI:15377"/>
        <dbReference type="ChEBI" id="CHEBI:30616"/>
        <dbReference type="ChEBI" id="CHEBI:32544"/>
        <dbReference type="ChEBI" id="CHEBI:33019"/>
        <dbReference type="ChEBI" id="CHEBI:43474"/>
        <dbReference type="ChEBI" id="CHEBI:57502"/>
        <dbReference type="ChEBI" id="CHEBI:58017"/>
        <dbReference type="ChEBI" id="CHEBI:456216"/>
        <dbReference type="EC" id="6.3.4.21"/>
    </reaction>
</comment>
<comment type="PTM">
    <text evidence="9">Transiently phosphorylated on a His residue during the reaction cycle. Phosphorylation strongly increases the affinity for substrates and increases the rate of nicotinate D-ribonucleotide production. Dephosphorylation regenerates the low-affinity form of the enzyme, leading to product release.</text>
</comment>
<dbReference type="InterPro" id="IPR006405">
    <property type="entry name" value="Nic_PRibTrfase_pncB"/>
</dbReference>
<evidence type="ECO:0000256" key="2">
    <source>
        <dbReference type="ARBA" id="ARBA00010897"/>
    </source>
</evidence>
<feature type="domain" description="Nicotinate phosphoribosyltransferase N-terminal" evidence="11">
    <location>
        <begin position="4"/>
        <end position="126"/>
    </location>
</feature>
<evidence type="ECO:0000313" key="14">
    <source>
        <dbReference type="Proteomes" id="UP000715441"/>
    </source>
</evidence>
<dbReference type="InterPro" id="IPR041525">
    <property type="entry name" value="N/Namide_PRibTrfase"/>
</dbReference>
<dbReference type="GO" id="GO:0004516">
    <property type="term" value="F:nicotinate phosphoribosyltransferase activity"/>
    <property type="evidence" value="ECO:0007669"/>
    <property type="project" value="UniProtKB-EC"/>
</dbReference>
<dbReference type="NCBIfam" id="NF006696">
    <property type="entry name" value="PRK09243.1-3"/>
    <property type="match status" value="1"/>
</dbReference>
<dbReference type="PIRSF" id="PIRSF000484">
    <property type="entry name" value="NAPRT"/>
    <property type="match status" value="1"/>
</dbReference>
<dbReference type="CDD" id="cd01570">
    <property type="entry name" value="NAPRTase_A"/>
    <property type="match status" value="1"/>
</dbReference>
<organism evidence="13 14">
    <name type="scientific">Amycolatopsis acididurans</name>
    <dbReference type="NCBI Taxonomy" id="2724524"/>
    <lineage>
        <taxon>Bacteria</taxon>
        <taxon>Bacillati</taxon>
        <taxon>Actinomycetota</taxon>
        <taxon>Actinomycetes</taxon>
        <taxon>Pseudonocardiales</taxon>
        <taxon>Pseudonocardiaceae</taxon>
        <taxon>Amycolatopsis</taxon>
    </lineage>
</organism>
<sequence length="444" mass="48063">MTALHTDLYEIRMAASYLRRGMTEPATFSLFVRDLPGDRGFLVAAGLADCLSFLESLYFDESELAYLRDTVHLRESDVDALGRIRFRGEVWAPPEGTIVFPGEPLLEVTAPLPQAQLVETAMLNHLTFQSTVATKAARCRLAAAGAELVDFAARRTHGPGAAFAVARACALAGFGGTSHVASARRFGLRPVGTMAHSYIQAFPGEIEAFRAFAEDFPDNTVFLVDTYDTITGVRAAIDVARAAGIPDERAGIRLDSGDLLALARQARRLLDDAGMTRSVIMASGGLDEYELSRLTAAGAPIDSYGVGTKVGVSADAPALDSAYKLVEYAGRPVMKLSSGKATLPGAKQVFRTAPGEPDVLASRDEPVPRGHRPLLVPVMRNGRRLRGSDSLADARRRFERDLRWLPESARRLRGPRPVEVRRSAHLEDLTARVRAAARALNSPR</sequence>
<dbReference type="PANTHER" id="PTHR11098:SF1">
    <property type="entry name" value="NICOTINATE PHOSPHORIBOSYLTRANSFERASE"/>
    <property type="match status" value="1"/>
</dbReference>
<evidence type="ECO:0000256" key="1">
    <source>
        <dbReference type="ARBA" id="ARBA00004952"/>
    </source>
</evidence>
<evidence type="ECO:0000259" key="11">
    <source>
        <dbReference type="Pfam" id="PF17767"/>
    </source>
</evidence>
<dbReference type="InterPro" id="IPR041619">
    <property type="entry name" value="NAPRTase_C"/>
</dbReference>
<dbReference type="SUPFAM" id="SSF54675">
    <property type="entry name" value="Nicotinate/Quinolinate PRTase N-terminal domain-like"/>
    <property type="match status" value="1"/>
</dbReference>
<dbReference type="InterPro" id="IPR036068">
    <property type="entry name" value="Nicotinate_pribotase-like_C"/>
</dbReference>
<evidence type="ECO:0000256" key="8">
    <source>
        <dbReference type="ARBA" id="ARBA00048668"/>
    </source>
</evidence>
<accession>A0ABX1IWH2</accession>
<evidence type="ECO:0000256" key="7">
    <source>
        <dbReference type="ARBA" id="ARBA00022679"/>
    </source>
</evidence>
<dbReference type="Gene3D" id="3.20.140.10">
    <property type="entry name" value="nicotinate phosphoribosyltransferase"/>
    <property type="match status" value="3"/>
</dbReference>
<evidence type="ECO:0000259" key="10">
    <source>
        <dbReference type="Pfam" id="PF04095"/>
    </source>
</evidence>
<name>A0ABX1IWH2_9PSEU</name>
<keyword evidence="5 9" id="KW-0436">Ligase</keyword>
<dbReference type="NCBIfam" id="TIGR01513">
    <property type="entry name" value="NAPRTase_put"/>
    <property type="match status" value="1"/>
</dbReference>
<comment type="caution">
    <text evidence="13">The sequence shown here is derived from an EMBL/GenBank/DDBJ whole genome shotgun (WGS) entry which is preliminary data.</text>
</comment>
<evidence type="ECO:0000256" key="9">
    <source>
        <dbReference type="RuleBase" id="RU365100"/>
    </source>
</evidence>
<dbReference type="EC" id="6.3.4.21" evidence="3 9"/>
<proteinExistence type="inferred from homology"/>
<dbReference type="InterPro" id="IPR040727">
    <property type="entry name" value="NAPRTase_N"/>
</dbReference>
<dbReference type="InterPro" id="IPR007229">
    <property type="entry name" value="Nic_PRibTrfase-Fam"/>
</dbReference>
<evidence type="ECO:0000259" key="12">
    <source>
        <dbReference type="Pfam" id="PF17956"/>
    </source>
</evidence>
<gene>
    <name evidence="13" type="ORF">HFP15_02975</name>
</gene>
<dbReference type="Pfam" id="PF17956">
    <property type="entry name" value="NAPRTase_C"/>
    <property type="match status" value="1"/>
</dbReference>
<evidence type="ECO:0000256" key="3">
    <source>
        <dbReference type="ARBA" id="ARBA00013236"/>
    </source>
</evidence>
<dbReference type="GO" id="GO:0016757">
    <property type="term" value="F:glycosyltransferase activity"/>
    <property type="evidence" value="ECO:0007669"/>
    <property type="project" value="UniProtKB-KW"/>
</dbReference>
<dbReference type="Pfam" id="PF17767">
    <property type="entry name" value="NAPRTase_N"/>
    <property type="match status" value="1"/>
</dbReference>
<dbReference type="EMBL" id="JAAXLS010000001">
    <property type="protein sequence ID" value="NKQ51840.1"/>
    <property type="molecule type" value="Genomic_DNA"/>
</dbReference>
<comment type="pathway">
    <text evidence="1 9">Cofactor biosynthesis; NAD(+) biosynthesis; nicotinate D-ribonucleotide from nicotinate: step 1/1.</text>
</comment>
<keyword evidence="4" id="KW-0597">Phosphoprotein</keyword>
<feature type="domain" description="Nicotinate/nicotinamide phosphoribosyltransferase" evidence="10">
    <location>
        <begin position="147"/>
        <end position="310"/>
    </location>
</feature>
<dbReference type="RefSeq" id="WP_168511041.1">
    <property type="nucleotide sequence ID" value="NZ_JAAXLS010000001.1"/>
</dbReference>
<dbReference type="NCBIfam" id="NF009131">
    <property type="entry name" value="PRK12484.1"/>
    <property type="match status" value="1"/>
</dbReference>
<reference evidence="13 14" key="1">
    <citation type="submission" date="2020-04" db="EMBL/GenBank/DDBJ databases">
        <title>Novel species.</title>
        <authorList>
            <person name="Teo W.F.A."/>
            <person name="Lipun K."/>
            <person name="Srisuk N."/>
            <person name="Duangmal K."/>
        </authorList>
    </citation>
    <scope>NUCLEOTIDE SEQUENCE [LARGE SCALE GENOMIC DNA]</scope>
    <source>
        <strain evidence="13 14">K13G38</strain>
    </source>
</reference>
<evidence type="ECO:0000256" key="6">
    <source>
        <dbReference type="ARBA" id="ARBA00022642"/>
    </source>
</evidence>
<keyword evidence="6 9" id="KW-0662">Pyridine nucleotide biosynthesis</keyword>
<dbReference type="PANTHER" id="PTHR11098">
    <property type="entry name" value="NICOTINATE PHOSPHORIBOSYLTRANSFERASE"/>
    <property type="match status" value="1"/>
</dbReference>
<keyword evidence="13" id="KW-0328">Glycosyltransferase</keyword>
<protein>
    <recommendedName>
        <fullName evidence="3 9">Nicotinate phosphoribosyltransferase</fullName>
        <ecNumber evidence="3 9">6.3.4.21</ecNumber>
    </recommendedName>
</protein>
<feature type="domain" description="Nicotinate phosphoribosyltransferase C-terminal" evidence="12">
    <location>
        <begin position="371"/>
        <end position="429"/>
    </location>
</feature>
<dbReference type="Pfam" id="PF04095">
    <property type="entry name" value="NAPRTase"/>
    <property type="match status" value="1"/>
</dbReference>
<comment type="function">
    <text evidence="9">Catalyzes the first step in the biosynthesis of NAD from nicotinic acid, the ATP-dependent synthesis of beta-nicotinate D-ribonucleotide from nicotinate and 5-phospho-D-ribose 1-phosphate.</text>
</comment>
<dbReference type="Gene3D" id="3.20.20.70">
    <property type="entry name" value="Aldolase class I"/>
    <property type="match status" value="1"/>
</dbReference>
<keyword evidence="14" id="KW-1185">Reference proteome</keyword>
<evidence type="ECO:0000256" key="5">
    <source>
        <dbReference type="ARBA" id="ARBA00022598"/>
    </source>
</evidence>
<dbReference type="Proteomes" id="UP000715441">
    <property type="component" value="Unassembled WGS sequence"/>
</dbReference>
<comment type="similarity">
    <text evidence="2 9">Belongs to the NAPRTase family.</text>
</comment>
<dbReference type="InterPro" id="IPR013785">
    <property type="entry name" value="Aldolase_TIM"/>
</dbReference>
<evidence type="ECO:0000313" key="13">
    <source>
        <dbReference type="EMBL" id="NKQ51840.1"/>
    </source>
</evidence>
<evidence type="ECO:0000256" key="4">
    <source>
        <dbReference type="ARBA" id="ARBA00022553"/>
    </source>
</evidence>
<dbReference type="SUPFAM" id="SSF51690">
    <property type="entry name" value="Nicotinate/Quinolinate PRTase C-terminal domain-like"/>
    <property type="match status" value="1"/>
</dbReference>